<dbReference type="Pfam" id="PF00656">
    <property type="entry name" value="Peptidase_C14"/>
    <property type="match status" value="1"/>
</dbReference>
<dbReference type="InterPro" id="IPR001309">
    <property type="entry name" value="Pept_C14_p20"/>
</dbReference>
<dbReference type="SUPFAM" id="SSF52129">
    <property type="entry name" value="Caspase-like"/>
    <property type="match status" value="1"/>
</dbReference>
<organism evidence="4 5">
    <name type="scientific">Mesorhizobium tamadayense</name>
    <dbReference type="NCBI Taxonomy" id="425306"/>
    <lineage>
        <taxon>Bacteria</taxon>
        <taxon>Pseudomonadati</taxon>
        <taxon>Pseudomonadota</taxon>
        <taxon>Alphaproteobacteria</taxon>
        <taxon>Hyphomicrobiales</taxon>
        <taxon>Phyllobacteriaceae</taxon>
        <taxon>Mesorhizobium</taxon>
    </lineage>
</organism>
<dbReference type="Gene3D" id="3.40.50.1460">
    <property type="match status" value="1"/>
</dbReference>
<comment type="caution">
    <text evidence="4">The sequence shown here is derived from an EMBL/GenBank/DDBJ whole genome shotgun (WGS) entry which is preliminary data.</text>
</comment>
<gene>
    <name evidence="4" type="ORF">EH240_20975</name>
</gene>
<evidence type="ECO:0000313" key="5">
    <source>
        <dbReference type="Proteomes" id="UP000273786"/>
    </source>
</evidence>
<feature type="domain" description="Caspase family p20" evidence="3">
    <location>
        <begin position="68"/>
        <end position="197"/>
    </location>
</feature>
<protein>
    <submittedName>
        <fullName evidence="4">Peptidase c14 caspase catalytic subunit p20</fullName>
    </submittedName>
</protein>
<evidence type="ECO:0000313" key="4">
    <source>
        <dbReference type="EMBL" id="RRH97434.1"/>
    </source>
</evidence>
<dbReference type="AlphaFoldDB" id="A0A3P3FFG1"/>
<feature type="region of interest" description="Disordered" evidence="1">
    <location>
        <begin position="1"/>
        <end position="34"/>
    </location>
</feature>
<dbReference type="OrthoDB" id="9816009at2"/>
<dbReference type="EMBL" id="RQXT01000027">
    <property type="protein sequence ID" value="RRH97434.1"/>
    <property type="molecule type" value="Genomic_DNA"/>
</dbReference>
<evidence type="ECO:0000256" key="1">
    <source>
        <dbReference type="SAM" id="MobiDB-lite"/>
    </source>
</evidence>
<accession>A0A3P3FFG1</accession>
<dbReference type="Proteomes" id="UP000273786">
    <property type="component" value="Unassembled WGS sequence"/>
</dbReference>
<keyword evidence="2" id="KW-0812">Transmembrane</keyword>
<dbReference type="GO" id="GO:0004197">
    <property type="term" value="F:cysteine-type endopeptidase activity"/>
    <property type="evidence" value="ECO:0007669"/>
    <property type="project" value="InterPro"/>
</dbReference>
<dbReference type="InterPro" id="IPR011600">
    <property type="entry name" value="Pept_C14_caspase"/>
</dbReference>
<proteinExistence type="predicted"/>
<evidence type="ECO:0000259" key="3">
    <source>
        <dbReference type="PROSITE" id="PS50208"/>
    </source>
</evidence>
<evidence type="ECO:0000256" key="2">
    <source>
        <dbReference type="SAM" id="Phobius"/>
    </source>
</evidence>
<dbReference type="PROSITE" id="PS50208">
    <property type="entry name" value="CASPASE_P20"/>
    <property type="match status" value="1"/>
</dbReference>
<dbReference type="PANTHER" id="PTHR22576">
    <property type="entry name" value="MUCOSA ASSOCIATED LYMPHOID TISSUE LYMPHOMA TRANSLOCATION PROTEIN 1/PARACASPASE"/>
    <property type="match status" value="1"/>
</dbReference>
<keyword evidence="5" id="KW-1185">Reference proteome</keyword>
<sequence length="447" mass="47585">MARNGRSPPTTRPRTRPSTGGSSSPPPSSRTEVAGVVSDPIARCGRRLRAVGLAVLALFLTLTAAGAERRVALVLGNSQYQHALPLTNPVRDAEAMAERLQNLGFEVVSGYDLSKQQTQATVAQFAREVRGAYIALFFYAGHGLQVSGKNYLLPVDAALEDETSLDFEAVPVDFILRQMSRETSIRLVFLDACRDNPLAEVLARTAGVKGATSGLAEIPIENGGAGTLVAFAASPNQLAFDGSGGHSPFTAALIQHIGESNTSITEAMNRVTSDVFKATAGKQRPWINVSLTTEVVLHKVDLNAPLIVGEASAPQAEGGSDTRNTGAAPGQADDQLALNLLRQKIPKLATDEPILFDHPVKFGDPAIDGKSIAQLIKGTPLFSPVEGLDKSAWEGKHCDGCHEWNEARLCEQAKNFAANDVSVLRLQHPLGTRFKVALARWAQGGCK</sequence>
<keyword evidence="2" id="KW-0472">Membrane</keyword>
<keyword evidence="2" id="KW-1133">Transmembrane helix</keyword>
<reference evidence="4 5" key="1">
    <citation type="submission" date="2018-11" db="EMBL/GenBank/DDBJ databases">
        <title>the genome of Mesorhizobium tamadayense DSM 28320.</title>
        <authorList>
            <person name="Gao J."/>
        </authorList>
    </citation>
    <scope>NUCLEOTIDE SEQUENCE [LARGE SCALE GENOMIC DNA]</scope>
    <source>
        <strain evidence="4 5">DSM 28320</strain>
    </source>
</reference>
<feature type="transmembrane region" description="Helical" evidence="2">
    <location>
        <begin position="48"/>
        <end position="67"/>
    </location>
</feature>
<dbReference type="InterPro" id="IPR052039">
    <property type="entry name" value="Caspase-related_regulators"/>
</dbReference>
<dbReference type="InterPro" id="IPR029030">
    <property type="entry name" value="Caspase-like_dom_sf"/>
</dbReference>
<dbReference type="GO" id="GO:0006508">
    <property type="term" value="P:proteolysis"/>
    <property type="evidence" value="ECO:0007669"/>
    <property type="project" value="InterPro"/>
</dbReference>
<dbReference type="PANTHER" id="PTHR22576:SF37">
    <property type="entry name" value="MUCOSA-ASSOCIATED LYMPHOID TISSUE LYMPHOMA TRANSLOCATION PROTEIN 1"/>
    <property type="match status" value="1"/>
</dbReference>
<name>A0A3P3FFG1_9HYPH</name>